<feature type="compositionally biased region" description="Low complexity" evidence="2">
    <location>
        <begin position="109"/>
        <end position="121"/>
    </location>
</feature>
<dbReference type="Proteomes" id="UP001603857">
    <property type="component" value="Unassembled WGS sequence"/>
</dbReference>
<comment type="similarity">
    <text evidence="1">Belongs to the fantastic four family.</text>
</comment>
<comment type="caution">
    <text evidence="4">The sequence shown here is derived from an EMBL/GenBank/DDBJ whole genome shotgun (WGS) entry which is preliminary data.</text>
</comment>
<name>A0ABD1LBR1_9FABA</name>
<evidence type="ECO:0000259" key="3">
    <source>
        <dbReference type="Pfam" id="PF11250"/>
    </source>
</evidence>
<dbReference type="Pfam" id="PF11250">
    <property type="entry name" value="FAF"/>
    <property type="match status" value="1"/>
</dbReference>
<feature type="region of interest" description="Disordered" evidence="2">
    <location>
        <begin position="109"/>
        <end position="145"/>
    </location>
</feature>
<evidence type="ECO:0000313" key="4">
    <source>
        <dbReference type="EMBL" id="KAL2320944.1"/>
    </source>
</evidence>
<organism evidence="4 5">
    <name type="scientific">Flemingia macrophylla</name>
    <dbReference type="NCBI Taxonomy" id="520843"/>
    <lineage>
        <taxon>Eukaryota</taxon>
        <taxon>Viridiplantae</taxon>
        <taxon>Streptophyta</taxon>
        <taxon>Embryophyta</taxon>
        <taxon>Tracheophyta</taxon>
        <taxon>Spermatophyta</taxon>
        <taxon>Magnoliopsida</taxon>
        <taxon>eudicotyledons</taxon>
        <taxon>Gunneridae</taxon>
        <taxon>Pentapetalae</taxon>
        <taxon>rosids</taxon>
        <taxon>fabids</taxon>
        <taxon>Fabales</taxon>
        <taxon>Fabaceae</taxon>
        <taxon>Papilionoideae</taxon>
        <taxon>50 kb inversion clade</taxon>
        <taxon>NPAAA clade</taxon>
        <taxon>indigoferoid/millettioid clade</taxon>
        <taxon>Phaseoleae</taxon>
        <taxon>Flemingia</taxon>
    </lineage>
</organism>
<dbReference type="PANTHER" id="PTHR33155:SF8">
    <property type="entry name" value="PROTEIN FANTASTIC FOUR 1"/>
    <property type="match status" value="1"/>
</dbReference>
<dbReference type="InterPro" id="IPR046431">
    <property type="entry name" value="FAF_dom"/>
</dbReference>
<keyword evidence="5" id="KW-1185">Reference proteome</keyword>
<accession>A0ABD1LBR1</accession>
<evidence type="ECO:0000256" key="2">
    <source>
        <dbReference type="SAM" id="MobiDB-lite"/>
    </source>
</evidence>
<feature type="compositionally biased region" description="Acidic residues" evidence="2">
    <location>
        <begin position="225"/>
        <end position="248"/>
    </location>
</feature>
<protein>
    <recommendedName>
        <fullName evidence="3">FAF domain-containing protein</fullName>
    </recommendedName>
</protein>
<dbReference type="AlphaFoldDB" id="A0ABD1LBR1"/>
<feature type="region of interest" description="Disordered" evidence="2">
    <location>
        <begin position="218"/>
        <end position="251"/>
    </location>
</feature>
<reference evidence="4 5" key="1">
    <citation type="submission" date="2024-08" db="EMBL/GenBank/DDBJ databases">
        <title>Insights into the chromosomal genome structure of Flemingia macrophylla.</title>
        <authorList>
            <person name="Ding Y."/>
            <person name="Zhao Y."/>
            <person name="Bi W."/>
            <person name="Wu M."/>
            <person name="Zhao G."/>
            <person name="Gong Y."/>
            <person name="Li W."/>
            <person name="Zhang P."/>
        </authorList>
    </citation>
    <scope>NUCLEOTIDE SEQUENCE [LARGE SCALE GENOMIC DNA]</scope>
    <source>
        <strain evidence="4">DYQJB</strain>
        <tissue evidence="4">Leaf</tissue>
    </source>
</reference>
<feature type="compositionally biased region" description="Polar residues" evidence="2">
    <location>
        <begin position="128"/>
        <end position="145"/>
    </location>
</feature>
<proteinExistence type="inferred from homology"/>
<dbReference type="PANTHER" id="PTHR33155">
    <property type="entry name" value="FANTASTIC FOUR-LIKE PROTEIN (DUF3049)"/>
    <property type="match status" value="1"/>
</dbReference>
<feature type="domain" description="FAF" evidence="3">
    <location>
        <begin position="158"/>
        <end position="210"/>
    </location>
</feature>
<evidence type="ECO:0000313" key="5">
    <source>
        <dbReference type="Proteomes" id="UP001603857"/>
    </source>
</evidence>
<sequence>MSASPLTGFLFSVAANWFGQCPPRPEILSRTSRHGATCTEAQTRTTTTLKFFFQQNPLQCDTQPDVGCGWSFLQTLSHTCKTEDQPYVHPAVKRSSSFLSEKSLEMCTESLGSETGSNGNESSDEVSLFSSKNTNASSTRHATTNCNNNLKRVNRACNLPPPLTTMNDLGGVQVRPRREGGRLILEAVASPSPHTYFHAERGDGRLRLCLVESYSASDSQKGVDDEKEECEEEEEEEEDLDSGAEDDEMGVKKLAIPSTCKESGKRDIFSDAFELPSVSLCL</sequence>
<evidence type="ECO:0000256" key="1">
    <source>
        <dbReference type="ARBA" id="ARBA00008690"/>
    </source>
</evidence>
<dbReference type="InterPro" id="IPR021410">
    <property type="entry name" value="FAF"/>
</dbReference>
<dbReference type="EMBL" id="JBGMDY010000010">
    <property type="protein sequence ID" value="KAL2320944.1"/>
    <property type="molecule type" value="Genomic_DNA"/>
</dbReference>
<gene>
    <name evidence="4" type="ORF">Fmac_029913</name>
</gene>